<comment type="caution">
    <text evidence="1">The sequence shown here is derived from an EMBL/GenBank/DDBJ whole genome shotgun (WGS) entry which is preliminary data.</text>
</comment>
<name>A0A0X7K270_9PSED</name>
<accession>A0A0X7K270</accession>
<dbReference type="EMBL" id="LRMR01000030">
    <property type="protein sequence ID" value="KWU48850.1"/>
    <property type="molecule type" value="Genomic_DNA"/>
</dbReference>
<evidence type="ECO:0000313" key="2">
    <source>
        <dbReference type="Proteomes" id="UP000067111"/>
    </source>
</evidence>
<organism evidence="1 2">
    <name type="scientific">Pseudomonas palleroniana</name>
    <dbReference type="NCBI Taxonomy" id="191390"/>
    <lineage>
        <taxon>Bacteria</taxon>
        <taxon>Pseudomonadati</taxon>
        <taxon>Pseudomonadota</taxon>
        <taxon>Gammaproteobacteria</taxon>
        <taxon>Pseudomonadales</taxon>
        <taxon>Pseudomonadaceae</taxon>
        <taxon>Pseudomonas</taxon>
    </lineage>
</organism>
<dbReference type="Proteomes" id="UP000067111">
    <property type="component" value="Unassembled WGS sequence"/>
</dbReference>
<protein>
    <submittedName>
        <fullName evidence="1">Uncharacterized protein</fullName>
    </submittedName>
</protein>
<sequence>MSPQQLKKEWLAKWRRILNDNSFRMDTPEAHRTMCRWETRDMLEAGVIDQMEKLEMDELVDAAYWHTVEELVTADAGYMFGGHYDVVHRASSECIGQIIANTFYSATGPGAGGFDGKVFGDKHELRMMLRQNNDVWSINGLVLTAPSGELYDLVQTAQVIWGKIYPAICDADVYRALVDCAQVALEEHDFECYRKARPLLISASFTRCTTCLDRFGLREDCTNCSGQGFVPKAGCQPTSSP</sequence>
<dbReference type="OrthoDB" id="6891635at2"/>
<gene>
    <name evidence="1" type="ORF">AWV77_20000</name>
</gene>
<dbReference type="AlphaFoldDB" id="A0A0X7K270"/>
<proteinExistence type="predicted"/>
<evidence type="ECO:0000313" key="1">
    <source>
        <dbReference type="EMBL" id="KWU48850.1"/>
    </source>
</evidence>
<reference evidence="2" key="1">
    <citation type="submission" date="2016-01" db="EMBL/GenBank/DDBJ databases">
        <authorList>
            <person name="Gamez R.M."/>
            <person name="Rodriguez F."/>
            <person name="Bernal J.F."/>
            <person name="Agarwala R."/>
            <person name="Landsman D."/>
            <person name="Marino-Ramirez L."/>
        </authorList>
    </citation>
    <scope>NUCLEOTIDE SEQUENCE [LARGE SCALE GENOMIC DNA]</scope>
    <source>
        <strain evidence="2">Ps006</strain>
    </source>
</reference>
<dbReference type="RefSeq" id="WP_060755911.1">
    <property type="nucleotide sequence ID" value="NZ_LRMR01000030.1"/>
</dbReference>